<sequence length="126" mass="13467">MSESTAAWDGDVLHVALVGRLTAEHIGLIATALSSAGDRFGVVLDRRLLGAPTADGRAALERWAAEDLPAHVPAIAAWADVLDERRYRSLTRDGASDDHGPGYPQRTFDDHDAAVAWVRERLGAAA</sequence>
<dbReference type="RefSeq" id="WP_073419389.1">
    <property type="nucleotide sequence ID" value="NZ_FQVX01000001.1"/>
</dbReference>
<dbReference type="AlphaFoldDB" id="A0A1M5G4X4"/>
<name>A0A1M5G4X4_9ACTN</name>
<organism evidence="1 2">
    <name type="scientific">Geodermatophilus nigrescens</name>
    <dbReference type="NCBI Taxonomy" id="1070870"/>
    <lineage>
        <taxon>Bacteria</taxon>
        <taxon>Bacillati</taxon>
        <taxon>Actinomycetota</taxon>
        <taxon>Actinomycetes</taxon>
        <taxon>Geodermatophilales</taxon>
        <taxon>Geodermatophilaceae</taxon>
        <taxon>Geodermatophilus</taxon>
    </lineage>
</organism>
<dbReference type="EMBL" id="FQVX01000001">
    <property type="protein sequence ID" value="SHF98768.1"/>
    <property type="molecule type" value="Genomic_DNA"/>
</dbReference>
<protein>
    <recommendedName>
        <fullName evidence="3">SpoIIAA-like</fullName>
    </recommendedName>
</protein>
<reference evidence="1 2" key="1">
    <citation type="submission" date="2016-11" db="EMBL/GenBank/DDBJ databases">
        <authorList>
            <person name="Jaros S."/>
            <person name="Januszkiewicz K."/>
            <person name="Wedrychowicz H."/>
        </authorList>
    </citation>
    <scope>NUCLEOTIDE SEQUENCE [LARGE SCALE GENOMIC DNA]</scope>
    <source>
        <strain evidence="1 2">DSM 45408</strain>
    </source>
</reference>
<accession>A0A1M5G4X4</accession>
<evidence type="ECO:0000313" key="1">
    <source>
        <dbReference type="EMBL" id="SHF98768.1"/>
    </source>
</evidence>
<evidence type="ECO:0000313" key="2">
    <source>
        <dbReference type="Proteomes" id="UP000184471"/>
    </source>
</evidence>
<dbReference type="OrthoDB" id="9893832at2"/>
<gene>
    <name evidence="1" type="ORF">SAMN05444351_1549</name>
</gene>
<evidence type="ECO:0008006" key="3">
    <source>
        <dbReference type="Google" id="ProtNLM"/>
    </source>
</evidence>
<dbReference type="Proteomes" id="UP000184471">
    <property type="component" value="Unassembled WGS sequence"/>
</dbReference>
<proteinExistence type="predicted"/>
<dbReference type="STRING" id="1070870.SAMN05444351_1549"/>
<keyword evidence="2" id="KW-1185">Reference proteome</keyword>